<protein>
    <submittedName>
        <fullName evidence="5">TRAP-type C4-dicarboxylate transport system substrate-binding protein</fullName>
    </submittedName>
</protein>
<feature type="signal peptide" evidence="4">
    <location>
        <begin position="1"/>
        <end position="33"/>
    </location>
</feature>
<evidence type="ECO:0000256" key="3">
    <source>
        <dbReference type="ARBA" id="ARBA00022729"/>
    </source>
</evidence>
<dbReference type="GO" id="GO:0055085">
    <property type="term" value="P:transmembrane transport"/>
    <property type="evidence" value="ECO:0007669"/>
    <property type="project" value="InterPro"/>
</dbReference>
<dbReference type="Pfam" id="PF03480">
    <property type="entry name" value="DctP"/>
    <property type="match status" value="1"/>
</dbReference>
<dbReference type="AlphaFoldDB" id="A0A543DPG4"/>
<dbReference type="InterPro" id="IPR018389">
    <property type="entry name" value="DctP_fam"/>
</dbReference>
<accession>A0A543DPG4</accession>
<proteinExistence type="inferred from homology"/>
<evidence type="ECO:0000313" key="5">
    <source>
        <dbReference type="EMBL" id="TQM11224.1"/>
    </source>
</evidence>
<dbReference type="PANTHER" id="PTHR33376">
    <property type="match status" value="1"/>
</dbReference>
<organism evidence="5 6">
    <name type="scientific">Pseudonocardia kunmingensis</name>
    <dbReference type="NCBI Taxonomy" id="630975"/>
    <lineage>
        <taxon>Bacteria</taxon>
        <taxon>Bacillati</taxon>
        <taxon>Actinomycetota</taxon>
        <taxon>Actinomycetes</taxon>
        <taxon>Pseudonocardiales</taxon>
        <taxon>Pseudonocardiaceae</taxon>
        <taxon>Pseudonocardia</taxon>
    </lineage>
</organism>
<sequence length="445" mass="47151">MAHRNSRAGLSRVIALPLAIGMAALVGCAPPGAEVGGSSNASAGGEGVAAGADAAVYAAALSSVDPITLAFGGHTAGPDNPSGRSYKEYTDIVTERSGGKITFEHDWGGAKVSVDKMADGLGQARIDMGLYAPTYQPEEYPVVALFAGLSSVEHPDPIAGRLATFAARAEFASTWEPLQAEVAAHGIKGFYPIFATTGAVKMHCKGQDAPESLGELRGKRVRISAPSHVGLAEALGMVPVSLTNPELFAALQRGVVDCSISGVTAMVTGGLMDVTDSFMTGAEPGHDWVESPIAWGVSESAWSKLPVAAQQLLWDTQPDMLELQIESGFVGFQDAMEAARERDWGFGNYAPDVTAVMDQYYAQERAQTVAQIEQQGVAPDGEAVLAQYEALVDKWWTILTEELGYPTDATWQGLPADYAPDMADIDVRPFVDRFYQEVLLPQRPA</sequence>
<keyword evidence="6" id="KW-1185">Reference proteome</keyword>
<reference evidence="5 6" key="1">
    <citation type="submission" date="2019-06" db="EMBL/GenBank/DDBJ databases">
        <title>Sequencing the genomes of 1000 actinobacteria strains.</title>
        <authorList>
            <person name="Klenk H.-P."/>
        </authorList>
    </citation>
    <scope>NUCLEOTIDE SEQUENCE [LARGE SCALE GENOMIC DNA]</scope>
    <source>
        <strain evidence="5 6">DSM 45301</strain>
    </source>
</reference>
<keyword evidence="2" id="KW-0813">Transport</keyword>
<evidence type="ECO:0000256" key="2">
    <source>
        <dbReference type="ARBA" id="ARBA00022448"/>
    </source>
</evidence>
<evidence type="ECO:0000313" key="6">
    <source>
        <dbReference type="Proteomes" id="UP000315677"/>
    </source>
</evidence>
<comment type="similarity">
    <text evidence="1">Belongs to the bacterial solute-binding protein 7 family.</text>
</comment>
<comment type="caution">
    <text evidence="5">The sequence shown here is derived from an EMBL/GenBank/DDBJ whole genome shotgun (WGS) entry which is preliminary data.</text>
</comment>
<evidence type="ECO:0000256" key="1">
    <source>
        <dbReference type="ARBA" id="ARBA00009023"/>
    </source>
</evidence>
<dbReference type="PROSITE" id="PS51257">
    <property type="entry name" value="PROKAR_LIPOPROTEIN"/>
    <property type="match status" value="1"/>
</dbReference>
<keyword evidence="3 4" id="KW-0732">Signal</keyword>
<gene>
    <name evidence="5" type="ORF">FB558_3779</name>
</gene>
<dbReference type="EMBL" id="VFPA01000002">
    <property type="protein sequence ID" value="TQM11224.1"/>
    <property type="molecule type" value="Genomic_DNA"/>
</dbReference>
<evidence type="ECO:0000256" key="4">
    <source>
        <dbReference type="SAM" id="SignalP"/>
    </source>
</evidence>
<dbReference type="InterPro" id="IPR038404">
    <property type="entry name" value="TRAP_DctP_sf"/>
</dbReference>
<dbReference type="PANTHER" id="PTHR33376:SF7">
    <property type="entry name" value="C4-DICARBOXYLATE-BINDING PROTEIN DCTB"/>
    <property type="match status" value="1"/>
</dbReference>
<dbReference type="Proteomes" id="UP000315677">
    <property type="component" value="Unassembled WGS sequence"/>
</dbReference>
<feature type="chain" id="PRO_5039721450" evidence="4">
    <location>
        <begin position="34"/>
        <end position="445"/>
    </location>
</feature>
<dbReference type="Gene3D" id="3.40.190.170">
    <property type="entry name" value="Bacterial extracellular solute-binding protein, family 7"/>
    <property type="match status" value="1"/>
</dbReference>
<name>A0A543DPG4_9PSEU</name>